<protein>
    <recommendedName>
        <fullName evidence="3">Lipoprotein</fullName>
    </recommendedName>
</protein>
<evidence type="ECO:0000313" key="2">
    <source>
        <dbReference type="Proteomes" id="UP000019269"/>
    </source>
</evidence>
<evidence type="ECO:0008006" key="3">
    <source>
        <dbReference type="Google" id="ProtNLM"/>
    </source>
</evidence>
<organism evidence="1 2">
    <name type="scientific">Borrelia nietonii YOR</name>
    <dbReference type="NCBI Taxonomy" id="1293576"/>
    <lineage>
        <taxon>Bacteria</taxon>
        <taxon>Pseudomonadati</taxon>
        <taxon>Spirochaetota</taxon>
        <taxon>Spirochaetia</taxon>
        <taxon>Spirochaetales</taxon>
        <taxon>Borreliaceae</taxon>
        <taxon>Borrelia</taxon>
        <taxon>Borrelia nietonii</taxon>
    </lineage>
</organism>
<dbReference type="Proteomes" id="UP000019269">
    <property type="component" value="Chromosome"/>
</dbReference>
<evidence type="ECO:0000313" key="1">
    <source>
        <dbReference type="EMBL" id="AHH03154.1"/>
    </source>
</evidence>
<reference evidence="1" key="1">
    <citation type="submission" date="2013-02" db="EMBL/GenBank/DDBJ databases">
        <title>Comparative genomics of Borrelia species.</title>
        <authorList>
            <person name="Schwan T.G."/>
            <person name="Raffel S.J."/>
            <person name="Porcella S.F."/>
        </authorList>
    </citation>
    <scope>NUCLEOTIDE SEQUENCE [LARGE SCALE GENOMIC DNA]</scope>
    <source>
        <strain evidence="1">YOR</strain>
    </source>
</reference>
<keyword evidence="2" id="KW-1185">Reference proteome</keyword>
<gene>
    <name evidence="1" type="ORF">BHY_0203</name>
</gene>
<dbReference type="EMBL" id="CP004146">
    <property type="protein sequence ID" value="AHH03154.1"/>
    <property type="molecule type" value="Genomic_DNA"/>
</dbReference>
<sequence>MPHTIKTFIIVMIFTLCFSCKNSKITDKDFSYIIIFSDVTEYFFKIKNTPFIQEETLFINEKDIEIIKDKLNNVKKYS</sequence>
<name>A0ABM5PHR5_9SPIR</name>
<accession>A0ABM5PHR5</accession>
<proteinExistence type="predicted"/>